<evidence type="ECO:0000259" key="1">
    <source>
        <dbReference type="Pfam" id="PF01498"/>
    </source>
</evidence>
<dbReference type="Ensembl" id="ENSOTST00005134377.1">
    <property type="protein sequence ID" value="ENSOTSP00005122245.1"/>
    <property type="gene ID" value="ENSOTSG00005052739.1"/>
</dbReference>
<reference evidence="3" key="1">
    <citation type="journal article" date="2018" name="PLoS ONE">
        <title>Chinook salmon (Oncorhynchus tshawytscha) genome and transcriptome.</title>
        <authorList>
            <person name="Christensen K.A."/>
            <person name="Leong J.S."/>
            <person name="Sakhrani D."/>
            <person name="Biagi C.A."/>
            <person name="Minkley D.R."/>
            <person name="Withler R.E."/>
            <person name="Rondeau E.B."/>
            <person name="Koop B.F."/>
            <person name="Devlin R.H."/>
        </authorList>
    </citation>
    <scope>NUCLEOTIDE SEQUENCE [LARGE SCALE GENOMIC DNA]</scope>
</reference>
<name>A0AAZ3Q1C0_ONCTS</name>
<dbReference type="AlphaFoldDB" id="A0AAZ3Q1C0"/>
<dbReference type="GO" id="GO:0015074">
    <property type="term" value="P:DNA integration"/>
    <property type="evidence" value="ECO:0007669"/>
    <property type="project" value="InterPro"/>
</dbReference>
<dbReference type="GO" id="GO:0006313">
    <property type="term" value="P:DNA transposition"/>
    <property type="evidence" value="ECO:0007669"/>
    <property type="project" value="InterPro"/>
</dbReference>
<accession>A0AAZ3Q1C0</accession>
<dbReference type="Pfam" id="PF01498">
    <property type="entry name" value="HTH_Tnp_Tc3_2"/>
    <property type="match status" value="1"/>
</dbReference>
<protein>
    <recommendedName>
        <fullName evidence="1">Transposase Tc1-like domain-containing protein</fullName>
    </recommendedName>
</protein>
<dbReference type="Proteomes" id="UP000694402">
    <property type="component" value="Unassembled WGS sequence"/>
</dbReference>
<dbReference type="InterPro" id="IPR036397">
    <property type="entry name" value="RNaseH_sf"/>
</dbReference>
<organism evidence="2 3">
    <name type="scientific">Oncorhynchus tshawytscha</name>
    <name type="common">Chinook salmon</name>
    <name type="synonym">Salmo tshawytscha</name>
    <dbReference type="NCBI Taxonomy" id="74940"/>
    <lineage>
        <taxon>Eukaryota</taxon>
        <taxon>Metazoa</taxon>
        <taxon>Chordata</taxon>
        <taxon>Craniata</taxon>
        <taxon>Vertebrata</taxon>
        <taxon>Euteleostomi</taxon>
        <taxon>Actinopterygii</taxon>
        <taxon>Neopterygii</taxon>
        <taxon>Teleostei</taxon>
        <taxon>Protacanthopterygii</taxon>
        <taxon>Salmoniformes</taxon>
        <taxon>Salmonidae</taxon>
        <taxon>Salmoninae</taxon>
        <taxon>Oncorhynchus</taxon>
    </lineage>
</organism>
<evidence type="ECO:0000313" key="2">
    <source>
        <dbReference type="Ensembl" id="ENSOTSP00005122245.1"/>
    </source>
</evidence>
<keyword evidence="3" id="KW-1185">Reference proteome</keyword>
<proteinExistence type="predicted"/>
<dbReference type="InterPro" id="IPR002492">
    <property type="entry name" value="Transposase_Tc1-like"/>
</dbReference>
<sequence>MPPFQQVSSSNSCLARASKFRKCCCEVKTSRSNNGSALKWQATQAHRTRTPSAEARKNHLSSVATLNTQFQTISESNISTITVCRELHEMGCHGRVAAHKRKITMCNAKHRLEWYKAHRHWTLEQWKHVLWSDESRFTIWQSDRQIWVWRMPGERYLPQCIVPTVKIGGGIMPLRPLSSSEGKS</sequence>
<feature type="domain" description="Transposase Tc1-like" evidence="1">
    <location>
        <begin position="55"/>
        <end position="120"/>
    </location>
</feature>
<reference evidence="2" key="2">
    <citation type="submission" date="2025-08" db="UniProtKB">
        <authorList>
            <consortium name="Ensembl"/>
        </authorList>
    </citation>
    <scope>IDENTIFICATION</scope>
</reference>
<dbReference type="GeneTree" id="ENSGT01140000282752"/>
<dbReference type="GO" id="GO:0003677">
    <property type="term" value="F:DNA binding"/>
    <property type="evidence" value="ECO:0007669"/>
    <property type="project" value="InterPro"/>
</dbReference>
<reference evidence="2" key="3">
    <citation type="submission" date="2025-09" db="UniProtKB">
        <authorList>
            <consortium name="Ensembl"/>
        </authorList>
    </citation>
    <scope>IDENTIFICATION</scope>
</reference>
<dbReference type="Gene3D" id="3.30.420.10">
    <property type="entry name" value="Ribonuclease H-like superfamily/Ribonuclease H"/>
    <property type="match status" value="1"/>
</dbReference>
<evidence type="ECO:0000313" key="3">
    <source>
        <dbReference type="Proteomes" id="UP000694402"/>
    </source>
</evidence>